<evidence type="ECO:0000313" key="23">
    <source>
        <dbReference type="EMBL" id="KAH7641720.1"/>
    </source>
</evidence>
<feature type="region of interest" description="Disordered" evidence="21">
    <location>
        <begin position="1047"/>
        <end position="1072"/>
    </location>
</feature>
<evidence type="ECO:0000256" key="10">
    <source>
        <dbReference type="ARBA" id="ARBA00023010"/>
    </source>
</evidence>
<evidence type="ECO:0000256" key="21">
    <source>
        <dbReference type="SAM" id="MobiDB-lite"/>
    </source>
</evidence>
<proteinExistence type="inferred from homology"/>
<dbReference type="EMBL" id="ASGP02000003">
    <property type="protein sequence ID" value="KAH9518293.1"/>
    <property type="molecule type" value="Genomic_DNA"/>
</dbReference>
<evidence type="ECO:0000256" key="5">
    <source>
        <dbReference type="ARBA" id="ARBA00022723"/>
    </source>
</evidence>
<evidence type="ECO:0000256" key="13">
    <source>
        <dbReference type="ARBA" id="ARBA00023136"/>
    </source>
</evidence>
<evidence type="ECO:0000259" key="22">
    <source>
        <dbReference type="PROSITE" id="PS50199"/>
    </source>
</evidence>
<comment type="similarity">
    <text evidence="15">Belongs to the NUP153 family.</text>
</comment>
<dbReference type="InterPro" id="IPR026054">
    <property type="entry name" value="Nucleoporin"/>
</dbReference>
<evidence type="ECO:0000256" key="1">
    <source>
        <dbReference type="ARBA" id="ARBA00001947"/>
    </source>
</evidence>
<dbReference type="Gene3D" id="4.10.1060.10">
    <property type="entry name" value="Zinc finger, RanBP2-type"/>
    <property type="match status" value="3"/>
</dbReference>
<evidence type="ECO:0000256" key="20">
    <source>
        <dbReference type="SAM" id="Coils"/>
    </source>
</evidence>
<feature type="domain" description="RanBP2-type" evidence="22">
    <location>
        <begin position="626"/>
        <end position="657"/>
    </location>
</feature>
<keyword evidence="7" id="KW-0509">mRNA transport</keyword>
<organism evidence="24 25">
    <name type="scientific">Dermatophagoides farinae</name>
    <name type="common">American house dust mite</name>
    <dbReference type="NCBI Taxonomy" id="6954"/>
    <lineage>
        <taxon>Eukaryota</taxon>
        <taxon>Metazoa</taxon>
        <taxon>Ecdysozoa</taxon>
        <taxon>Arthropoda</taxon>
        <taxon>Chelicerata</taxon>
        <taxon>Arachnida</taxon>
        <taxon>Acari</taxon>
        <taxon>Acariformes</taxon>
        <taxon>Sarcoptiformes</taxon>
        <taxon>Astigmata</taxon>
        <taxon>Psoroptidia</taxon>
        <taxon>Analgoidea</taxon>
        <taxon>Pyroglyphidae</taxon>
        <taxon>Dermatophagoidinae</taxon>
        <taxon>Dermatophagoides</taxon>
    </lineage>
</organism>
<dbReference type="GO" id="GO:0031965">
    <property type="term" value="C:nuclear membrane"/>
    <property type="evidence" value="ECO:0007669"/>
    <property type="project" value="UniProtKB-SubCell"/>
</dbReference>
<name>A0A922L4T1_DERFA</name>
<dbReference type="GO" id="GO:0005643">
    <property type="term" value="C:nuclear pore"/>
    <property type="evidence" value="ECO:0007669"/>
    <property type="project" value="UniProtKB-SubCell"/>
</dbReference>
<keyword evidence="5" id="KW-0479">Metal-binding</keyword>
<evidence type="ECO:0000256" key="14">
    <source>
        <dbReference type="ARBA" id="ARBA00023242"/>
    </source>
</evidence>
<reference evidence="24" key="4">
    <citation type="journal article" date="2022" name="Res Sq">
        <title>Comparative Genomics Reveals Insights into the Divergent Evolution of Astigmatic Mites and Household Pest Adaptations.</title>
        <authorList>
            <person name="Xiong Q."/>
            <person name="Wan A.T.-Y."/>
            <person name="Liu X.-Y."/>
            <person name="Fung C.S.-H."/>
            <person name="Xiao X."/>
            <person name="Malainual N."/>
            <person name="Hou J."/>
            <person name="Wang L."/>
            <person name="Wang M."/>
            <person name="Yang K."/>
            <person name="Cui Y."/>
            <person name="Leung E."/>
            <person name="Nong W."/>
            <person name="Shin S.-K."/>
            <person name="Au S."/>
            <person name="Jeong K.Y."/>
            <person name="Chew F.T."/>
            <person name="Hui J."/>
            <person name="Leung T.F."/>
            <person name="Tungtrongchitr A."/>
            <person name="Zhong N."/>
            <person name="Liu Z."/>
            <person name="Tsui S."/>
        </authorList>
    </citation>
    <scope>NUCLEOTIDE SEQUENCE</scope>
    <source>
        <strain evidence="24">Derf</strain>
        <tissue evidence="24">Whole organism</tissue>
    </source>
</reference>
<evidence type="ECO:0000313" key="25">
    <source>
        <dbReference type="Proteomes" id="UP000790347"/>
    </source>
</evidence>
<keyword evidence="9" id="KW-0653">Protein transport</keyword>
<evidence type="ECO:0000313" key="24">
    <source>
        <dbReference type="EMBL" id="KAH9518293.1"/>
    </source>
</evidence>
<keyword evidence="11" id="KW-0238">DNA-binding</keyword>
<feature type="region of interest" description="Disordered" evidence="21">
    <location>
        <begin position="1"/>
        <end position="74"/>
    </location>
</feature>
<evidence type="ECO:0000256" key="6">
    <source>
        <dbReference type="ARBA" id="ARBA00022771"/>
    </source>
</evidence>
<dbReference type="GO" id="GO:0008139">
    <property type="term" value="F:nuclear localization sequence binding"/>
    <property type="evidence" value="ECO:0007669"/>
    <property type="project" value="TreeGrafter"/>
</dbReference>
<dbReference type="InterPro" id="IPR001876">
    <property type="entry name" value="Znf_RanBP2"/>
</dbReference>
<reference evidence="23" key="3">
    <citation type="journal article" date="2021" name="World Allergy Organ. J.">
        <title>Chromosome-level assembly of Dermatophagoides farinae genome and transcriptome reveals two novel allergens Der f 37 and Der f 39.</title>
        <authorList>
            <person name="Chen J."/>
            <person name="Cai Z."/>
            <person name="Fan D."/>
            <person name="Hu J."/>
            <person name="Hou Y."/>
            <person name="He Y."/>
            <person name="Zhang Z."/>
            <person name="Zhao Z."/>
            <person name="Gao P."/>
            <person name="Hu W."/>
            <person name="Sun J."/>
            <person name="Li J."/>
            <person name="Ji K."/>
        </authorList>
    </citation>
    <scope>NUCLEOTIDE SEQUENCE</scope>
    <source>
        <strain evidence="23">JKM2019</strain>
    </source>
</reference>
<dbReference type="SUPFAM" id="SSF90209">
    <property type="entry name" value="Ran binding protein zinc finger-like"/>
    <property type="match status" value="2"/>
</dbReference>
<evidence type="ECO:0000256" key="18">
    <source>
        <dbReference type="ARBA" id="ARBA00079437"/>
    </source>
</evidence>
<dbReference type="GO" id="GO:0008270">
    <property type="term" value="F:zinc ion binding"/>
    <property type="evidence" value="ECO:0007669"/>
    <property type="project" value="UniProtKB-KW"/>
</dbReference>
<feature type="compositionally biased region" description="Low complexity" evidence="21">
    <location>
        <begin position="1052"/>
        <end position="1072"/>
    </location>
</feature>
<evidence type="ECO:0000256" key="3">
    <source>
        <dbReference type="ARBA" id="ARBA00004567"/>
    </source>
</evidence>
<reference evidence="23" key="2">
    <citation type="submission" date="2020-06" db="EMBL/GenBank/DDBJ databases">
        <authorList>
            <person name="Ji K."/>
            <person name="Li J."/>
        </authorList>
    </citation>
    <scope>NUCLEOTIDE SEQUENCE</scope>
    <source>
        <strain evidence="23">JKM2019</strain>
        <tissue evidence="23">Whole body</tissue>
    </source>
</reference>
<feature type="compositionally biased region" description="Low complexity" evidence="21">
    <location>
        <begin position="23"/>
        <end position="40"/>
    </location>
</feature>
<dbReference type="PROSITE" id="PS50199">
    <property type="entry name" value="ZF_RANBP2_2"/>
    <property type="match status" value="2"/>
</dbReference>
<feature type="compositionally biased region" description="Basic residues" evidence="21">
    <location>
        <begin position="1329"/>
        <end position="1338"/>
    </location>
</feature>
<dbReference type="PROSITE" id="PS01358">
    <property type="entry name" value="ZF_RANBP2_1"/>
    <property type="match status" value="2"/>
</dbReference>
<feature type="domain" description="RanBP2-type" evidence="22">
    <location>
        <begin position="712"/>
        <end position="741"/>
    </location>
</feature>
<dbReference type="SMART" id="SM00547">
    <property type="entry name" value="ZnF_RBZ"/>
    <property type="match status" value="3"/>
</dbReference>
<keyword evidence="6 19" id="KW-0863">Zinc-finger</keyword>
<dbReference type="InterPro" id="IPR036443">
    <property type="entry name" value="Znf_RanBP2_sf"/>
</dbReference>
<evidence type="ECO:0000256" key="19">
    <source>
        <dbReference type="PROSITE-ProRule" id="PRU00322"/>
    </source>
</evidence>
<evidence type="ECO:0000256" key="7">
    <source>
        <dbReference type="ARBA" id="ARBA00022816"/>
    </source>
</evidence>
<feature type="region of interest" description="Disordered" evidence="21">
    <location>
        <begin position="1288"/>
        <end position="1338"/>
    </location>
</feature>
<feature type="compositionally biased region" description="Basic and acidic residues" evidence="21">
    <location>
        <begin position="1"/>
        <end position="20"/>
    </location>
</feature>
<feature type="compositionally biased region" description="Low complexity" evidence="21">
    <location>
        <begin position="1293"/>
        <end position="1322"/>
    </location>
</feature>
<keyword evidence="12" id="KW-0906">Nuclear pore complex</keyword>
<evidence type="ECO:0000256" key="8">
    <source>
        <dbReference type="ARBA" id="ARBA00022833"/>
    </source>
</evidence>
<evidence type="ECO:0000256" key="17">
    <source>
        <dbReference type="ARBA" id="ARBA00078197"/>
    </source>
</evidence>
<keyword evidence="20" id="KW-0175">Coiled coil</keyword>
<dbReference type="GO" id="GO:0006606">
    <property type="term" value="P:protein import into nucleus"/>
    <property type="evidence" value="ECO:0007669"/>
    <property type="project" value="TreeGrafter"/>
</dbReference>
<dbReference type="PANTHER" id="PTHR23193:SF23">
    <property type="entry name" value="NUCLEAR PORE COMPLEX PROTEIN NUP153"/>
    <property type="match status" value="1"/>
</dbReference>
<keyword evidence="4" id="KW-0813">Transport</keyword>
<evidence type="ECO:0000256" key="11">
    <source>
        <dbReference type="ARBA" id="ARBA00023125"/>
    </source>
</evidence>
<keyword evidence="8" id="KW-0862">Zinc</keyword>
<dbReference type="GO" id="GO:0051028">
    <property type="term" value="P:mRNA transport"/>
    <property type="evidence" value="ECO:0007669"/>
    <property type="project" value="UniProtKB-KW"/>
</dbReference>
<gene>
    <name evidence="24" type="ORF">DERF_008883</name>
    <name evidence="23" type="ORF">HUG17_4765</name>
</gene>
<evidence type="ECO:0000256" key="16">
    <source>
        <dbReference type="ARBA" id="ARBA00068609"/>
    </source>
</evidence>
<sequence>MSKNDNESRGTIYDKIHNERPTLSSLSEQQKQSEESNNSETATSKSYWTKPPPPTLSSSSGVERSINTGPGYSRSSLYSSVKRLNLFPKRLAGNDSDVIYNSNSFKRFRANNNNIENLTDSIHEPSIRSRVSHVSTPSSTSSVALGYLTSEFGRKQYPKAPLSITGRDSPSLIMNNLNLSSSISNSGRNAMTMNQNRKSTDSYFYTGKTTFGGSNLRKNIHRLSMTPYSPYARVNVKCIEPMVIQRPPSTSGKNISQSTVDEDIPLSSVTQRILDRLDKAAAPISDAKSRISLSTLINNSAKKFNTNRTPKLFDTPTPIFENHDRSHIDSSFKPMKYVLKPSLSSTYEQTTTSAAVDKSIDDDIQKLNQIKQAEKELQKQQEKLQTKTFIEPALRNFASSSSGKITARDVKKGRKIDDVLEMDNSHLKSLANVQPLATMTTGITLKPFSLKSSTSINNNSDKSNTFDIRSTCDTINVPNCSTINNEFSFKFSSPKLVASLSPVAVRPTFQEIGFSSPIQISKSKPVVQSESTTSTTTKSLFDQFKHCIQSTNTWTCPICCIQNDNIDGDKCIACEEPNPNKKSSKDNQLTEETQRPESLNFGDCKKLTQNSSLSSSLPSLNQLFKKDASKNWTCPTCSVSNNIEENRCISCEEPNPHKNKKTSNNQLNNLAKFSFGSVSSDIDTKIVSVDENSSTKTKPSLFDVFKKKQSQDKQQWTCPTCMVPNESNVNRCVSCEEPNPNQPVVSQTKSSTKTSFGFKFGSSNTSFQKDHPSREEGWQCFYCKAMNKSDISGKNVCNECGKIKVMAATKDQVQKFYQTQTFKFGLSTNNTNKDVKAETKFEKQDKTSTDIPTSSSSGGFKFGIPPSSTVSDSLTMTSPFSSSKTTVPFSSSSSSIVKPIVSMRDTSSSLFSFGTTTTNSATDVSFEKTTKPLIDAVPAVPLSSSLSLFNFGTTTTNSATDVSFEKTTKPNTDTATAVPVSSSSNLFVFGVNSSKSATRSENKNGDESSNDNADKNITPFGFNAISSTSSTDMKSSMATGLFNFGGAKQDSSKTSLPSSFSKDTSTSSMPSSSFTFGGACTSVTSTTTTTPTSTLFGKDLKFGSPITVPKIDPGPPIPKITISFAHPGTATTSSTAAGSVGQSTSNTLFSFGSSNITINANPTPPSSIFGSSSMPTSFNFMGTNTSSNNNGSMGTSSLFTFGAKPNNEPQPPLDKPAMVGFNFGASSNPLSFSGASAAATNNNPVMPSFNTATPSSTLFKFGSQDPSNLSFQSFPTSKVESNNLSFTSSVLEPQQQQPDVQQQQPNSLFQFQSSNSVSNMQQRPNQPRTIKKAKRRLR</sequence>
<keyword evidence="10" id="KW-0811">Translocation</keyword>
<keyword evidence="13" id="KW-0472">Membrane</keyword>
<keyword evidence="14" id="KW-0539">Nucleus</keyword>
<dbReference type="OrthoDB" id="6437724at2759"/>
<accession>A0A922L4T1</accession>
<dbReference type="Proteomes" id="UP000790347">
    <property type="component" value="Unassembled WGS sequence"/>
</dbReference>
<comment type="cofactor">
    <cofactor evidence="1">
        <name>Zn(2+)</name>
        <dbReference type="ChEBI" id="CHEBI:29105"/>
    </cofactor>
</comment>
<dbReference type="EMBL" id="SDOV01000004">
    <property type="protein sequence ID" value="KAH7641720.1"/>
    <property type="molecule type" value="Genomic_DNA"/>
</dbReference>
<dbReference type="GO" id="GO:0003677">
    <property type="term" value="F:DNA binding"/>
    <property type="evidence" value="ECO:0007669"/>
    <property type="project" value="UniProtKB-KW"/>
</dbReference>
<dbReference type="GO" id="GO:0006405">
    <property type="term" value="P:RNA export from nucleus"/>
    <property type="evidence" value="ECO:0007669"/>
    <property type="project" value="TreeGrafter"/>
</dbReference>
<comment type="subcellular location">
    <subcellularLocation>
        <location evidence="2">Nucleus membrane</location>
    </subcellularLocation>
    <subcellularLocation>
        <location evidence="3">Nucleus</location>
        <location evidence="3">Nuclear pore complex</location>
    </subcellularLocation>
</comment>
<dbReference type="Pfam" id="PF00641">
    <property type="entry name" value="Zn_ribbon_RanBP"/>
    <property type="match status" value="2"/>
</dbReference>
<evidence type="ECO:0000256" key="2">
    <source>
        <dbReference type="ARBA" id="ARBA00004126"/>
    </source>
</evidence>
<evidence type="ECO:0000256" key="9">
    <source>
        <dbReference type="ARBA" id="ARBA00022927"/>
    </source>
</evidence>
<comment type="caution">
    <text evidence="24">The sequence shown here is derived from an EMBL/GenBank/DDBJ whole genome shotgun (WGS) entry which is preliminary data.</text>
</comment>
<feature type="region of interest" description="Disordered" evidence="21">
    <location>
        <begin position="996"/>
        <end position="1017"/>
    </location>
</feature>
<feature type="compositionally biased region" description="Polar residues" evidence="21">
    <location>
        <begin position="61"/>
        <end position="74"/>
    </location>
</feature>
<evidence type="ECO:0000256" key="4">
    <source>
        <dbReference type="ARBA" id="ARBA00022448"/>
    </source>
</evidence>
<evidence type="ECO:0000256" key="15">
    <source>
        <dbReference type="ARBA" id="ARBA00060842"/>
    </source>
</evidence>
<keyword evidence="25" id="KW-1185">Reference proteome</keyword>
<protein>
    <recommendedName>
        <fullName evidence="16">Nuclear pore complex protein Nup153</fullName>
    </recommendedName>
    <alternativeName>
        <fullName evidence="18">153 kDa nucleoporin</fullName>
    </alternativeName>
    <alternativeName>
        <fullName evidence="17">Nucleoporin Nup153</fullName>
    </alternativeName>
</protein>
<feature type="coiled-coil region" evidence="20">
    <location>
        <begin position="360"/>
        <end position="390"/>
    </location>
</feature>
<dbReference type="Proteomes" id="UP000828236">
    <property type="component" value="Unassembled WGS sequence"/>
</dbReference>
<dbReference type="GO" id="GO:0017056">
    <property type="term" value="F:structural constituent of nuclear pore"/>
    <property type="evidence" value="ECO:0007669"/>
    <property type="project" value="TreeGrafter"/>
</dbReference>
<dbReference type="PANTHER" id="PTHR23193">
    <property type="entry name" value="NUCLEAR PORE COMPLEX PROTEIN NUP"/>
    <property type="match status" value="1"/>
</dbReference>
<evidence type="ECO:0000256" key="12">
    <source>
        <dbReference type="ARBA" id="ARBA00023132"/>
    </source>
</evidence>
<reference evidence="24" key="1">
    <citation type="submission" date="2013-05" db="EMBL/GenBank/DDBJ databases">
        <authorList>
            <person name="Yim A.K.Y."/>
            <person name="Chan T.F."/>
            <person name="Ji K.M."/>
            <person name="Liu X.Y."/>
            <person name="Zhou J.W."/>
            <person name="Li R.Q."/>
            <person name="Yang K.Y."/>
            <person name="Li J."/>
            <person name="Li M."/>
            <person name="Law P.T.W."/>
            <person name="Wu Y.L."/>
            <person name="Cai Z.L."/>
            <person name="Qin H."/>
            <person name="Bao Y."/>
            <person name="Leung R.K.K."/>
            <person name="Ng P.K.S."/>
            <person name="Zou J."/>
            <person name="Zhong X.J."/>
            <person name="Ran P.X."/>
            <person name="Zhong N.S."/>
            <person name="Liu Z.G."/>
            <person name="Tsui S.K.W."/>
        </authorList>
    </citation>
    <scope>NUCLEOTIDE SEQUENCE</scope>
    <source>
        <strain evidence="24">Derf</strain>
        <tissue evidence="24">Whole organism</tissue>
    </source>
</reference>